<evidence type="ECO:0000313" key="2">
    <source>
        <dbReference type="Proteomes" id="UP001060085"/>
    </source>
</evidence>
<dbReference type="EMBL" id="CM044703">
    <property type="protein sequence ID" value="KAI5673611.1"/>
    <property type="molecule type" value="Genomic_DNA"/>
</dbReference>
<gene>
    <name evidence="1" type="ORF">M9H77_13975</name>
</gene>
<sequence length="274" mass="31225">MASLQDSLNRFKKQQEKCQSTLTSIAKQNSKAAPPKSGISNLSSPSPPIKFSNDTERLQHINSIRKAPVGAQIKRVIDLLFERRQALTPEQINEECYVDVNLNKAVFDSLRNNLKVHYDGRRFSYKAKHDIKNKDQLLFLVRKFPEGIAIIDLKDAYPTVMEDLQALKAAGQVWLLSNFDSQEDIAYPNDPRVPIKVDDDLKQFFREIELPRDMLDIEKDLQKNGMKPATNTAKRRAAAQVHGIAPKPKPKKKKQEISKRTKLTNAHLPELFGK</sequence>
<organism evidence="1 2">
    <name type="scientific">Catharanthus roseus</name>
    <name type="common">Madagascar periwinkle</name>
    <name type="synonym">Vinca rosea</name>
    <dbReference type="NCBI Taxonomy" id="4058"/>
    <lineage>
        <taxon>Eukaryota</taxon>
        <taxon>Viridiplantae</taxon>
        <taxon>Streptophyta</taxon>
        <taxon>Embryophyta</taxon>
        <taxon>Tracheophyta</taxon>
        <taxon>Spermatophyta</taxon>
        <taxon>Magnoliopsida</taxon>
        <taxon>eudicotyledons</taxon>
        <taxon>Gunneridae</taxon>
        <taxon>Pentapetalae</taxon>
        <taxon>asterids</taxon>
        <taxon>lamiids</taxon>
        <taxon>Gentianales</taxon>
        <taxon>Apocynaceae</taxon>
        <taxon>Rauvolfioideae</taxon>
        <taxon>Vinceae</taxon>
        <taxon>Catharanthinae</taxon>
        <taxon>Catharanthus</taxon>
    </lineage>
</organism>
<name>A0ACC0BLU8_CATRO</name>
<protein>
    <submittedName>
        <fullName evidence="1">Uncharacterized protein</fullName>
    </submittedName>
</protein>
<accession>A0ACC0BLU8</accession>
<reference evidence="2" key="1">
    <citation type="journal article" date="2023" name="Nat. Plants">
        <title>Single-cell RNA sequencing provides a high-resolution roadmap for understanding the multicellular compartmentation of specialized metabolism.</title>
        <authorList>
            <person name="Sun S."/>
            <person name="Shen X."/>
            <person name="Li Y."/>
            <person name="Li Y."/>
            <person name="Wang S."/>
            <person name="Li R."/>
            <person name="Zhang H."/>
            <person name="Shen G."/>
            <person name="Guo B."/>
            <person name="Wei J."/>
            <person name="Xu J."/>
            <person name="St-Pierre B."/>
            <person name="Chen S."/>
            <person name="Sun C."/>
        </authorList>
    </citation>
    <scope>NUCLEOTIDE SEQUENCE [LARGE SCALE GENOMIC DNA]</scope>
</reference>
<evidence type="ECO:0000313" key="1">
    <source>
        <dbReference type="EMBL" id="KAI5673611.1"/>
    </source>
</evidence>
<comment type="caution">
    <text evidence="1">The sequence shown here is derived from an EMBL/GenBank/DDBJ whole genome shotgun (WGS) entry which is preliminary data.</text>
</comment>
<dbReference type="Proteomes" id="UP001060085">
    <property type="component" value="Linkage Group LG03"/>
</dbReference>
<proteinExistence type="predicted"/>
<keyword evidence="2" id="KW-1185">Reference proteome</keyword>